<feature type="region of interest" description="Disordered" evidence="1">
    <location>
        <begin position="1"/>
        <end position="72"/>
    </location>
</feature>
<evidence type="ECO:0000256" key="1">
    <source>
        <dbReference type="SAM" id="MobiDB-lite"/>
    </source>
</evidence>
<gene>
    <name evidence="2" type="ORF">DMI76_09100</name>
</gene>
<feature type="compositionally biased region" description="Polar residues" evidence="1">
    <location>
        <begin position="48"/>
        <end position="59"/>
    </location>
</feature>
<evidence type="ECO:0000313" key="3">
    <source>
        <dbReference type="Proteomes" id="UP000642553"/>
    </source>
</evidence>
<dbReference type="Proteomes" id="UP000642553">
    <property type="component" value="Chromosome"/>
</dbReference>
<protein>
    <submittedName>
        <fullName evidence="2">Uncharacterized protein</fullName>
    </submittedName>
</protein>
<name>A0AAE6W2H0_9BACT</name>
<dbReference type="EMBL" id="CP029701">
    <property type="protein sequence ID" value="QHV63507.1"/>
    <property type="molecule type" value="Genomic_DNA"/>
</dbReference>
<organism evidence="2 3">
    <name type="scientific">Akkermansia massiliensis</name>
    <dbReference type="NCBI Taxonomy" id="2927224"/>
    <lineage>
        <taxon>Bacteria</taxon>
        <taxon>Pseudomonadati</taxon>
        <taxon>Verrucomicrobiota</taxon>
        <taxon>Verrucomicrobiia</taxon>
        <taxon>Verrucomicrobiales</taxon>
        <taxon>Akkermansiaceae</taxon>
        <taxon>Akkermansia</taxon>
    </lineage>
</organism>
<dbReference type="AlphaFoldDB" id="A0AAE6W2H0"/>
<reference evidence="2" key="1">
    <citation type="submission" date="2018-05" db="EMBL/GenBank/DDBJ databases">
        <title>Complete genome sequnece of Akkermansia muciniphila EB-AMDK-40.</title>
        <authorList>
            <person name="Nam Y.-D."/>
            <person name="Chung W.-H."/>
            <person name="Park Y.S."/>
            <person name="Kang J."/>
        </authorList>
    </citation>
    <scope>NUCLEOTIDE SEQUENCE</scope>
    <source>
        <strain evidence="2">EB-AMDK-40</strain>
    </source>
</reference>
<accession>A0AAE6W2H0</accession>
<feature type="compositionally biased region" description="Low complexity" evidence="1">
    <location>
        <begin position="26"/>
        <end position="46"/>
    </location>
</feature>
<sequence>MARRSRHASSSAASRSETKQEGATGGAAASDGAGRGLTGLLRAGRGVPSSSGGHTPKTSHTPRRMSGKSRCVSWLFIPA</sequence>
<evidence type="ECO:0000313" key="2">
    <source>
        <dbReference type="EMBL" id="QHV63507.1"/>
    </source>
</evidence>
<proteinExistence type="predicted"/>